<dbReference type="AlphaFoldDB" id="A0A177AQ87"/>
<gene>
    <name evidence="3" type="ORF">A3Q56_08145</name>
</gene>
<name>A0A177AQ87_9BILA</name>
<evidence type="ECO:0000313" key="3">
    <source>
        <dbReference type="EMBL" id="OAF64148.1"/>
    </source>
</evidence>
<reference evidence="3 4" key="1">
    <citation type="submission" date="2016-04" db="EMBL/GenBank/DDBJ databases">
        <title>The genome of Intoshia linei affirms orthonectids as highly simplified spiralians.</title>
        <authorList>
            <person name="Mikhailov K.V."/>
            <person name="Slusarev G.S."/>
            <person name="Nikitin M.A."/>
            <person name="Logacheva M.D."/>
            <person name="Penin A."/>
            <person name="Aleoshin V."/>
            <person name="Panchin Y.V."/>
        </authorList>
    </citation>
    <scope>NUCLEOTIDE SEQUENCE [LARGE SCALE GENOMIC DNA]</scope>
    <source>
        <strain evidence="3">Intl2013</strain>
        <tissue evidence="3">Whole animal</tissue>
    </source>
</reference>
<dbReference type="SUPFAM" id="SSF52540">
    <property type="entry name" value="P-loop containing nucleoside triphosphate hydrolases"/>
    <property type="match status" value="1"/>
</dbReference>
<dbReference type="InterPro" id="IPR041682">
    <property type="entry name" value="AAA_14"/>
</dbReference>
<dbReference type="GO" id="GO:0012505">
    <property type="term" value="C:endomembrane system"/>
    <property type="evidence" value="ECO:0007669"/>
    <property type="project" value="UniProtKB-ARBA"/>
</dbReference>
<feature type="domain" description="AAA" evidence="2">
    <location>
        <begin position="112"/>
        <end position="201"/>
    </location>
</feature>
<evidence type="ECO:0000256" key="1">
    <source>
        <dbReference type="ARBA" id="ARBA00006235"/>
    </source>
</evidence>
<dbReference type="Pfam" id="PF13173">
    <property type="entry name" value="AAA_14"/>
    <property type="match status" value="1"/>
</dbReference>
<dbReference type="InterPro" id="IPR027417">
    <property type="entry name" value="P-loop_NTPase"/>
</dbReference>
<evidence type="ECO:0000259" key="2">
    <source>
        <dbReference type="Pfam" id="PF13173"/>
    </source>
</evidence>
<dbReference type="PANTHER" id="PTHR10760:SF2">
    <property type="entry name" value="LD13476P-RELATED"/>
    <property type="match status" value="1"/>
</dbReference>
<comment type="similarity">
    <text evidence="1">Belongs to the ClpA/ClpB family. Torsin subfamily.</text>
</comment>
<dbReference type="InterPro" id="IPR010448">
    <property type="entry name" value="Torsin"/>
</dbReference>
<protein>
    <submittedName>
        <fullName evidence="3">Torsin family 2 member A</fullName>
    </submittedName>
</protein>
<dbReference type="PANTHER" id="PTHR10760">
    <property type="entry name" value="TORSIN"/>
    <property type="match status" value="1"/>
</dbReference>
<dbReference type="GO" id="GO:0016887">
    <property type="term" value="F:ATP hydrolysis activity"/>
    <property type="evidence" value="ECO:0007669"/>
    <property type="project" value="InterPro"/>
</dbReference>
<organism evidence="3 4">
    <name type="scientific">Intoshia linei</name>
    <dbReference type="NCBI Taxonomy" id="1819745"/>
    <lineage>
        <taxon>Eukaryota</taxon>
        <taxon>Metazoa</taxon>
        <taxon>Spiralia</taxon>
        <taxon>Lophotrochozoa</taxon>
        <taxon>Mesozoa</taxon>
        <taxon>Orthonectida</taxon>
        <taxon>Rhopaluridae</taxon>
        <taxon>Intoshia</taxon>
    </lineage>
</organism>
<dbReference type="GO" id="GO:0071218">
    <property type="term" value="P:cellular response to misfolded protein"/>
    <property type="evidence" value="ECO:0007669"/>
    <property type="project" value="TreeGrafter"/>
</dbReference>
<dbReference type="Gene3D" id="3.40.50.300">
    <property type="entry name" value="P-loop containing nucleotide triphosphate hydrolases"/>
    <property type="match status" value="1"/>
</dbReference>
<evidence type="ECO:0000313" key="4">
    <source>
        <dbReference type="Proteomes" id="UP000078046"/>
    </source>
</evidence>
<dbReference type="GO" id="GO:0005737">
    <property type="term" value="C:cytoplasm"/>
    <property type="evidence" value="ECO:0007669"/>
    <property type="project" value="UniProtKB-ARBA"/>
</dbReference>
<keyword evidence="4" id="KW-1185">Reference proteome</keyword>
<sequence length="341" mass="39785">MIYIKFQILIYLSLLYLLTPIKCFSFTILQQVGAFSGVTIGIIGYFKEAITDWTYNKFICPIEDLDLKIKDLSKAFIKIYGQKNSLETLMGYIEMWARDIKNDRYPSKAIGISIQGPPGVGKTYTMQKIESILFGEKSIHFHNFGHLNFLRERNENEMYVYNYIKSSVSKCKHNIFFFDDVHLYPKGFLDVLKPFLDNRPDIGGIDYRLSFFVFVSNDNNIVLNMATDNWNKGLNKFYESKAFRRKLVDSLLHSGGGFDNSQLIISNLIDDYINFLPLEENDVRTAMHDLMHQKNITKNEKLVDKIINNLNFIPDELQIYSESGCRSIENLLIKYNEKYKY</sequence>
<proteinExistence type="inferred from homology"/>
<dbReference type="OrthoDB" id="19623at2759"/>
<dbReference type="GO" id="GO:0005524">
    <property type="term" value="F:ATP binding"/>
    <property type="evidence" value="ECO:0007669"/>
    <property type="project" value="InterPro"/>
</dbReference>
<dbReference type="Proteomes" id="UP000078046">
    <property type="component" value="Unassembled WGS sequence"/>
</dbReference>
<dbReference type="EMBL" id="LWCA01002080">
    <property type="protein sequence ID" value="OAF64148.1"/>
    <property type="molecule type" value="Genomic_DNA"/>
</dbReference>
<accession>A0A177AQ87</accession>
<comment type="caution">
    <text evidence="3">The sequence shown here is derived from an EMBL/GenBank/DDBJ whole genome shotgun (WGS) entry which is preliminary data.</text>
</comment>